<proteinExistence type="predicted"/>
<dbReference type="GO" id="GO:0043162">
    <property type="term" value="P:ubiquitin-dependent protein catabolic process via the multivesicular body sorting pathway"/>
    <property type="evidence" value="ECO:0007669"/>
    <property type="project" value="InterPro"/>
</dbReference>
<dbReference type="OrthoDB" id="2018023at2759"/>
<protein>
    <recommendedName>
        <fullName evidence="1">UBA domain-containing protein</fullName>
    </recommendedName>
</protein>
<sequence>ILKYLSAWDRLCKEGYKERLVEEAMEIFQNSEEKATEFLTLMTQFDEMGFQHEDIKEVLLVHNNHREKALEELMTRSR</sequence>
<evidence type="ECO:0000259" key="1">
    <source>
        <dbReference type="PROSITE" id="PS50030"/>
    </source>
</evidence>
<dbReference type="Pfam" id="PF21267">
    <property type="entry name" value="UBAP-1_UBA2"/>
    <property type="match status" value="1"/>
</dbReference>
<organism evidence="2 3">
    <name type="scientific">Scyliorhinus torazame</name>
    <name type="common">Cloudy catshark</name>
    <name type="synonym">Catulus torazame</name>
    <dbReference type="NCBI Taxonomy" id="75743"/>
    <lineage>
        <taxon>Eukaryota</taxon>
        <taxon>Metazoa</taxon>
        <taxon>Chordata</taxon>
        <taxon>Craniata</taxon>
        <taxon>Vertebrata</taxon>
        <taxon>Chondrichthyes</taxon>
        <taxon>Elasmobranchii</taxon>
        <taxon>Galeomorphii</taxon>
        <taxon>Galeoidea</taxon>
        <taxon>Carcharhiniformes</taxon>
        <taxon>Scyliorhinidae</taxon>
        <taxon>Scyliorhinus</taxon>
    </lineage>
</organism>
<evidence type="ECO:0000313" key="3">
    <source>
        <dbReference type="Proteomes" id="UP000288216"/>
    </source>
</evidence>
<dbReference type="CDD" id="cd14316">
    <property type="entry name" value="UBA2_UBAP1_like"/>
    <property type="match status" value="1"/>
</dbReference>
<dbReference type="Gene3D" id="1.20.120.1920">
    <property type="entry name" value="UBAP1 SOUBA domain"/>
    <property type="match status" value="1"/>
</dbReference>
<dbReference type="InterPro" id="IPR009060">
    <property type="entry name" value="UBA-like_sf"/>
</dbReference>
<dbReference type="AlphaFoldDB" id="A0A401PZU8"/>
<dbReference type="OMA" id="LMQFNDM"/>
<reference evidence="2 3" key="1">
    <citation type="journal article" date="2018" name="Nat. Ecol. Evol.">
        <title>Shark genomes provide insights into elasmobranch evolution and the origin of vertebrates.</title>
        <authorList>
            <person name="Hara Y"/>
            <person name="Yamaguchi K"/>
            <person name="Onimaru K"/>
            <person name="Kadota M"/>
            <person name="Koyanagi M"/>
            <person name="Keeley SD"/>
            <person name="Tatsumi K"/>
            <person name="Tanaka K"/>
            <person name="Motone F"/>
            <person name="Kageyama Y"/>
            <person name="Nozu R"/>
            <person name="Adachi N"/>
            <person name="Nishimura O"/>
            <person name="Nakagawa R"/>
            <person name="Tanegashima C"/>
            <person name="Kiyatake I"/>
            <person name="Matsumoto R"/>
            <person name="Murakumo K"/>
            <person name="Nishida K"/>
            <person name="Terakita A"/>
            <person name="Kuratani S"/>
            <person name="Sato K"/>
            <person name="Hyodo S Kuraku.S."/>
        </authorList>
    </citation>
    <scope>NUCLEOTIDE SEQUENCE [LARGE SCALE GENOMIC DNA]</scope>
</reference>
<dbReference type="STRING" id="75743.A0A401PZU8"/>
<dbReference type="EMBL" id="BFAA01011821">
    <property type="protein sequence ID" value="GCB78638.1"/>
    <property type="molecule type" value="Genomic_DNA"/>
</dbReference>
<gene>
    <name evidence="2" type="ORF">scyTo_0017762</name>
</gene>
<feature type="domain" description="UBA" evidence="1">
    <location>
        <begin position="30"/>
        <end position="76"/>
    </location>
</feature>
<dbReference type="InterPro" id="IPR038870">
    <property type="entry name" value="UBAP1"/>
</dbReference>
<dbReference type="Proteomes" id="UP000288216">
    <property type="component" value="Unassembled WGS sequence"/>
</dbReference>
<evidence type="ECO:0000313" key="2">
    <source>
        <dbReference type="EMBL" id="GCB78638.1"/>
    </source>
</evidence>
<dbReference type="InterPro" id="IPR015940">
    <property type="entry name" value="UBA"/>
</dbReference>
<comment type="caution">
    <text evidence="2">The sequence shown here is derived from an EMBL/GenBank/DDBJ whole genome shotgun (WGS) entry which is preliminary data.</text>
</comment>
<dbReference type="PANTHER" id="PTHR15960">
    <property type="entry name" value="LD44032P"/>
    <property type="match status" value="1"/>
</dbReference>
<accession>A0A401PZU8</accession>
<dbReference type="PANTHER" id="PTHR15960:SF5">
    <property type="entry name" value="LD44032P"/>
    <property type="match status" value="1"/>
</dbReference>
<dbReference type="GO" id="GO:0043130">
    <property type="term" value="F:ubiquitin binding"/>
    <property type="evidence" value="ECO:0007669"/>
    <property type="project" value="InterPro"/>
</dbReference>
<keyword evidence="3" id="KW-1185">Reference proteome</keyword>
<dbReference type="GO" id="GO:0000813">
    <property type="term" value="C:ESCRT I complex"/>
    <property type="evidence" value="ECO:0007669"/>
    <property type="project" value="InterPro"/>
</dbReference>
<dbReference type="InterPro" id="IPR049467">
    <property type="entry name" value="UBAP-1-like_UBA2"/>
</dbReference>
<dbReference type="SUPFAM" id="SSF46934">
    <property type="entry name" value="UBA-like"/>
    <property type="match status" value="1"/>
</dbReference>
<dbReference type="InterPro" id="IPR042575">
    <property type="entry name" value="UBAP1_C"/>
</dbReference>
<feature type="non-terminal residue" evidence="2">
    <location>
        <position position="1"/>
    </location>
</feature>
<name>A0A401PZU8_SCYTO</name>
<dbReference type="PROSITE" id="PS50030">
    <property type="entry name" value="UBA"/>
    <property type="match status" value="1"/>
</dbReference>